<dbReference type="PANTHER" id="PTHR11706">
    <property type="entry name" value="SOLUTE CARRIER PROTEIN FAMILY 11 MEMBER"/>
    <property type="match status" value="1"/>
</dbReference>
<proteinExistence type="inferred from homology"/>
<dbReference type="GO" id="GO:0015086">
    <property type="term" value="F:cadmium ion transmembrane transporter activity"/>
    <property type="evidence" value="ECO:0007669"/>
    <property type="project" value="TreeGrafter"/>
</dbReference>
<keyword evidence="5 7" id="KW-1133">Transmembrane helix</keyword>
<feature type="transmembrane region" description="Helical" evidence="7">
    <location>
        <begin position="382"/>
        <end position="407"/>
    </location>
</feature>
<reference evidence="8 9" key="1">
    <citation type="submission" date="2020-08" db="EMBL/GenBank/DDBJ databases">
        <title>Genomic Encyclopedia of Type Strains, Phase IV (KMG-IV): sequencing the most valuable type-strain genomes for metagenomic binning, comparative biology and taxonomic classification.</title>
        <authorList>
            <person name="Goeker M."/>
        </authorList>
    </citation>
    <scope>NUCLEOTIDE SEQUENCE [LARGE SCALE GENOMIC DNA]</scope>
    <source>
        <strain evidence="8 9">DSM 7051</strain>
    </source>
</reference>
<keyword evidence="3 7" id="KW-0812">Transmembrane</keyword>
<comment type="subcellular location">
    <subcellularLocation>
        <location evidence="7">Cell membrane</location>
        <topology evidence="7">Multi-pass membrane protein</topology>
    </subcellularLocation>
    <subcellularLocation>
        <location evidence="1">Membrane</location>
        <topology evidence="1">Multi-pass membrane protein</topology>
    </subcellularLocation>
</comment>
<dbReference type="GO" id="GO:0046872">
    <property type="term" value="F:metal ion binding"/>
    <property type="evidence" value="ECO:0007669"/>
    <property type="project" value="UniProtKB-UniRule"/>
</dbReference>
<comment type="similarity">
    <text evidence="7">Belongs to the NRAMP family.</text>
</comment>
<keyword evidence="9" id="KW-1185">Reference proteome</keyword>
<evidence type="ECO:0000256" key="4">
    <source>
        <dbReference type="ARBA" id="ARBA00022847"/>
    </source>
</evidence>
<keyword evidence="6 7" id="KW-0472">Membrane</keyword>
<evidence type="ECO:0000256" key="2">
    <source>
        <dbReference type="ARBA" id="ARBA00022448"/>
    </source>
</evidence>
<feature type="transmembrane region" description="Helical" evidence="7">
    <location>
        <begin position="260"/>
        <end position="287"/>
    </location>
</feature>
<accession>A0A7X0F9W9</accession>
<dbReference type="NCBIfam" id="NF037982">
    <property type="entry name" value="Nramp_1"/>
    <property type="match status" value="1"/>
</dbReference>
<dbReference type="InterPro" id="IPR001046">
    <property type="entry name" value="NRAMP_fam"/>
</dbReference>
<keyword evidence="7" id="KW-0406">Ion transport</keyword>
<gene>
    <name evidence="7" type="primary">mntH</name>
    <name evidence="8" type="ORF">GGR00_003580</name>
</gene>
<sequence length="448" mass="47842">MTDPTSDGATGWKRRSSVPSMSDVHRSVAVQGMNSSWRRAAAFFGPGYLVAVGYMDPGNWATSIAGGSRFGYTLLVVALISNIMAIILQSLCARLAIASGRDLAQACKDAYPKAVSRTLWALAEVAIIATDIAEVIGTAIGLNLLFGIPLEIGVVITALDVFLILYLQRLGFRWVEALVIVLLAVIAVCFVLQIVLADPNWGDVIRGFAPTTEIVTNPEMLYLALGILGATVMPHNLYLHSGIVQTRNYGDSLPEKREALKFATIDSTVALMFALCVNASILILAAATFNTTGRTEIAELGEAHSLLAPMLGAAIAPTLFGIALLCCGINSTVTATLAGQIVMEGFLDIKLPPWLRRLITRAIAIIPAAAITIWYGESGTAQLLILTQVILSLQLSFAVFPLVMFTADRRKMGDLVAPRALIAFAFFIAFVIAALNIKLLFDFLAAAA</sequence>
<keyword evidence="7" id="KW-1003">Cell membrane</keyword>
<evidence type="ECO:0000313" key="8">
    <source>
        <dbReference type="EMBL" id="MBB6355775.1"/>
    </source>
</evidence>
<evidence type="ECO:0000256" key="6">
    <source>
        <dbReference type="ARBA" id="ARBA00023136"/>
    </source>
</evidence>
<feature type="transmembrane region" description="Helical" evidence="7">
    <location>
        <begin position="36"/>
        <end position="55"/>
    </location>
</feature>
<keyword evidence="2 7" id="KW-0813">Transport</keyword>
<feature type="transmembrane region" description="Helical" evidence="7">
    <location>
        <begin position="419"/>
        <end position="441"/>
    </location>
</feature>
<dbReference type="NCBIfam" id="TIGR01197">
    <property type="entry name" value="nramp"/>
    <property type="match status" value="1"/>
</dbReference>
<comment type="caution">
    <text evidence="8">The sequence shown here is derived from an EMBL/GenBank/DDBJ whole genome shotgun (WGS) entry which is preliminary data.</text>
</comment>
<dbReference type="GO" id="GO:0015293">
    <property type="term" value="F:symporter activity"/>
    <property type="evidence" value="ECO:0007669"/>
    <property type="project" value="UniProtKB-UniRule"/>
</dbReference>
<evidence type="ECO:0000256" key="3">
    <source>
        <dbReference type="ARBA" id="ARBA00022692"/>
    </source>
</evidence>
<feature type="transmembrane region" description="Helical" evidence="7">
    <location>
        <begin position="118"/>
        <end position="140"/>
    </location>
</feature>
<dbReference type="PANTHER" id="PTHR11706:SF33">
    <property type="entry name" value="NATURAL RESISTANCE-ASSOCIATED MACROPHAGE PROTEIN 2"/>
    <property type="match status" value="1"/>
</dbReference>
<dbReference type="Proteomes" id="UP000536262">
    <property type="component" value="Unassembled WGS sequence"/>
</dbReference>
<dbReference type="HAMAP" id="MF_00221">
    <property type="entry name" value="NRAMP"/>
    <property type="match status" value="1"/>
</dbReference>
<dbReference type="GO" id="GO:0005886">
    <property type="term" value="C:plasma membrane"/>
    <property type="evidence" value="ECO:0007669"/>
    <property type="project" value="UniProtKB-SubCell"/>
</dbReference>
<evidence type="ECO:0000256" key="7">
    <source>
        <dbReference type="HAMAP-Rule" id="MF_00221"/>
    </source>
</evidence>
<feature type="transmembrane region" description="Helical" evidence="7">
    <location>
        <begin position="220"/>
        <end position="239"/>
    </location>
</feature>
<dbReference type="EMBL" id="JACHOU010000009">
    <property type="protein sequence ID" value="MBB6355775.1"/>
    <property type="molecule type" value="Genomic_DNA"/>
</dbReference>
<feature type="transmembrane region" description="Helical" evidence="7">
    <location>
        <begin position="75"/>
        <end position="97"/>
    </location>
</feature>
<feature type="transmembrane region" description="Helical" evidence="7">
    <location>
        <begin position="307"/>
        <end position="337"/>
    </location>
</feature>
<keyword evidence="4 7" id="KW-0769">Symport</keyword>
<dbReference type="PRINTS" id="PR00447">
    <property type="entry name" value="NATRESASSCMP"/>
</dbReference>
<name>A0A7X0F9W9_9HYPH</name>
<feature type="transmembrane region" description="Helical" evidence="7">
    <location>
        <begin position="146"/>
        <end position="167"/>
    </location>
</feature>
<dbReference type="AlphaFoldDB" id="A0A7X0F9W9"/>
<evidence type="ECO:0000256" key="1">
    <source>
        <dbReference type="ARBA" id="ARBA00004141"/>
    </source>
</evidence>
<feature type="transmembrane region" description="Helical" evidence="7">
    <location>
        <begin position="174"/>
        <end position="196"/>
    </location>
</feature>
<feature type="transmembrane region" description="Helical" evidence="7">
    <location>
        <begin position="358"/>
        <end position="376"/>
    </location>
</feature>
<dbReference type="RefSeq" id="WP_184700175.1">
    <property type="nucleotide sequence ID" value="NZ_BAABEG010000005.1"/>
</dbReference>
<evidence type="ECO:0000256" key="5">
    <source>
        <dbReference type="ARBA" id="ARBA00022989"/>
    </source>
</evidence>
<dbReference type="GO" id="GO:0005384">
    <property type="term" value="F:manganese ion transmembrane transporter activity"/>
    <property type="evidence" value="ECO:0007669"/>
    <property type="project" value="TreeGrafter"/>
</dbReference>
<protein>
    <recommendedName>
        <fullName evidence="7">Divalent metal cation transporter MntH</fullName>
    </recommendedName>
</protein>
<dbReference type="NCBIfam" id="NF001923">
    <property type="entry name" value="PRK00701.1"/>
    <property type="match status" value="1"/>
</dbReference>
<dbReference type="Pfam" id="PF01566">
    <property type="entry name" value="Nramp"/>
    <property type="match status" value="1"/>
</dbReference>
<evidence type="ECO:0000313" key="9">
    <source>
        <dbReference type="Proteomes" id="UP000536262"/>
    </source>
</evidence>
<dbReference type="GO" id="GO:0034755">
    <property type="term" value="P:iron ion transmembrane transport"/>
    <property type="evidence" value="ECO:0007669"/>
    <property type="project" value="TreeGrafter"/>
</dbReference>
<comment type="function">
    <text evidence="7">H(+)-stimulated, divalent metal cation uptake system.</text>
</comment>
<organism evidence="8 9">
    <name type="scientific">Aminobacter aganoensis</name>
    <dbReference type="NCBI Taxonomy" id="83264"/>
    <lineage>
        <taxon>Bacteria</taxon>
        <taxon>Pseudomonadati</taxon>
        <taxon>Pseudomonadota</taxon>
        <taxon>Alphaproteobacteria</taxon>
        <taxon>Hyphomicrobiales</taxon>
        <taxon>Phyllobacteriaceae</taxon>
        <taxon>Aminobacter</taxon>
    </lineage>
</organism>